<keyword evidence="9" id="KW-1185">Reference proteome</keyword>
<evidence type="ECO:0000256" key="2">
    <source>
        <dbReference type="ARBA" id="ARBA00022737"/>
    </source>
</evidence>
<keyword evidence="2" id="KW-0677">Repeat</keyword>
<evidence type="ECO:0000256" key="5">
    <source>
        <dbReference type="ARBA" id="ARBA00023163"/>
    </source>
</evidence>
<keyword evidence="4" id="KW-0805">Transcription regulation</keyword>
<feature type="region of interest" description="Disordered" evidence="7">
    <location>
        <begin position="166"/>
        <end position="193"/>
    </location>
</feature>
<evidence type="ECO:0000256" key="4">
    <source>
        <dbReference type="ARBA" id="ARBA00023015"/>
    </source>
</evidence>
<dbReference type="GO" id="GO:0016514">
    <property type="term" value="C:SWI/SNF complex"/>
    <property type="evidence" value="ECO:0007669"/>
    <property type="project" value="TreeGrafter"/>
</dbReference>
<proteinExistence type="predicted"/>
<keyword evidence="5" id="KW-0804">Transcription</keyword>
<reference evidence="8 9" key="1">
    <citation type="submission" date="2020-06" db="EMBL/GenBank/DDBJ databases">
        <authorList>
            <person name="Li R."/>
            <person name="Bekaert M."/>
        </authorList>
    </citation>
    <scope>NUCLEOTIDE SEQUENCE [LARGE SCALE GENOMIC DNA]</scope>
    <source>
        <strain evidence="9">wild</strain>
    </source>
</reference>
<dbReference type="GO" id="GO:0006338">
    <property type="term" value="P:chromatin remodeling"/>
    <property type="evidence" value="ECO:0007669"/>
    <property type="project" value="InterPro"/>
</dbReference>
<gene>
    <name evidence="8" type="ORF">MCOR_48460</name>
</gene>
<dbReference type="AlphaFoldDB" id="A0A6J8E4S5"/>
<feature type="compositionally biased region" description="Basic and acidic residues" evidence="7">
    <location>
        <begin position="166"/>
        <end position="176"/>
    </location>
</feature>
<name>A0A6J8E4S5_MYTCO</name>
<dbReference type="InterPro" id="IPR037382">
    <property type="entry name" value="Rsc/polybromo"/>
</dbReference>
<feature type="compositionally biased region" description="Low complexity" evidence="7">
    <location>
        <begin position="104"/>
        <end position="128"/>
    </location>
</feature>
<evidence type="ECO:0000313" key="8">
    <source>
        <dbReference type="EMBL" id="CAC5415784.1"/>
    </source>
</evidence>
<dbReference type="GO" id="GO:0003682">
    <property type="term" value="F:chromatin binding"/>
    <property type="evidence" value="ECO:0007669"/>
    <property type="project" value="TreeGrafter"/>
</dbReference>
<evidence type="ECO:0000256" key="6">
    <source>
        <dbReference type="ARBA" id="ARBA00023242"/>
    </source>
</evidence>
<evidence type="ECO:0000256" key="1">
    <source>
        <dbReference type="ARBA" id="ARBA00004123"/>
    </source>
</evidence>
<dbReference type="GO" id="GO:0006368">
    <property type="term" value="P:transcription elongation by RNA polymerase II"/>
    <property type="evidence" value="ECO:0007669"/>
    <property type="project" value="TreeGrafter"/>
</dbReference>
<dbReference type="GO" id="GO:0016586">
    <property type="term" value="C:RSC-type complex"/>
    <property type="evidence" value="ECO:0007669"/>
    <property type="project" value="InterPro"/>
</dbReference>
<feature type="compositionally biased region" description="Polar residues" evidence="7">
    <location>
        <begin position="75"/>
        <end position="90"/>
    </location>
</feature>
<feature type="compositionally biased region" description="Pro residues" evidence="7">
    <location>
        <begin position="129"/>
        <end position="139"/>
    </location>
</feature>
<keyword evidence="3" id="KW-0156">Chromatin regulator</keyword>
<keyword evidence="6" id="KW-0539">Nucleus</keyword>
<accession>A0A6J8E4S5</accession>
<dbReference type="PANTHER" id="PTHR16062:SF19">
    <property type="entry name" value="PROTEIN POLYBROMO-1"/>
    <property type="match status" value="1"/>
</dbReference>
<protein>
    <submittedName>
        <fullName evidence="8">PBRM1</fullName>
    </submittedName>
</protein>
<dbReference type="OrthoDB" id="10009055at2759"/>
<evidence type="ECO:0000313" key="9">
    <source>
        <dbReference type="Proteomes" id="UP000507470"/>
    </source>
</evidence>
<dbReference type="Proteomes" id="UP000507470">
    <property type="component" value="Unassembled WGS sequence"/>
</dbReference>
<dbReference type="PANTHER" id="PTHR16062">
    <property type="entry name" value="SWI/SNF-RELATED"/>
    <property type="match status" value="1"/>
</dbReference>
<dbReference type="EMBL" id="CACVKT020008520">
    <property type="protein sequence ID" value="CAC5415784.1"/>
    <property type="molecule type" value="Genomic_DNA"/>
</dbReference>
<organism evidence="8 9">
    <name type="scientific">Mytilus coruscus</name>
    <name type="common">Sea mussel</name>
    <dbReference type="NCBI Taxonomy" id="42192"/>
    <lineage>
        <taxon>Eukaryota</taxon>
        <taxon>Metazoa</taxon>
        <taxon>Spiralia</taxon>
        <taxon>Lophotrochozoa</taxon>
        <taxon>Mollusca</taxon>
        <taxon>Bivalvia</taxon>
        <taxon>Autobranchia</taxon>
        <taxon>Pteriomorphia</taxon>
        <taxon>Mytilida</taxon>
        <taxon>Mytiloidea</taxon>
        <taxon>Mytilidae</taxon>
        <taxon>Mytilinae</taxon>
        <taxon>Mytilus</taxon>
    </lineage>
</organism>
<sequence length="215" mass="23834">MYEGRAKKIAEEQVAKQQEAEWAFNESLSQQQQQQQQQSPWGDLSKMSPSVSRPATPAQGYTNGYHPVTPMQRGATPTNQRFMSPYQQQAFPGMRPMGPGGYSPSPQYAPHPHAQPHANVPPQSVAGPVPLPPPKPPSPVFVSVPPRTQRLLHSEAYLRYIEGLHADKPNVGDWEKNLTATPENTKTDESRMPASWLAQGAEQSHLNLFDDGSEY</sequence>
<feature type="region of interest" description="Disordered" evidence="7">
    <location>
        <begin position="21"/>
        <end position="143"/>
    </location>
</feature>
<evidence type="ECO:0000256" key="3">
    <source>
        <dbReference type="ARBA" id="ARBA00022853"/>
    </source>
</evidence>
<comment type="subcellular location">
    <subcellularLocation>
        <location evidence="1">Nucleus</location>
    </subcellularLocation>
</comment>
<evidence type="ECO:0000256" key="7">
    <source>
        <dbReference type="SAM" id="MobiDB-lite"/>
    </source>
</evidence>